<reference evidence="1" key="1">
    <citation type="submission" date="2021-02" db="EMBL/GenBank/DDBJ databases">
        <authorList>
            <person name="Dougan E. K."/>
            <person name="Rhodes N."/>
            <person name="Thang M."/>
            <person name="Chan C."/>
        </authorList>
    </citation>
    <scope>NUCLEOTIDE SEQUENCE</scope>
</reference>
<protein>
    <recommendedName>
        <fullName evidence="3">HEAT repeat-containing protein 1</fullName>
    </recommendedName>
</protein>
<dbReference type="EMBL" id="CAJNNW010019518">
    <property type="protein sequence ID" value="CAE8664644.1"/>
    <property type="molecule type" value="Genomic_DNA"/>
</dbReference>
<evidence type="ECO:0000313" key="2">
    <source>
        <dbReference type="Proteomes" id="UP000626109"/>
    </source>
</evidence>
<proteinExistence type="predicted"/>
<accession>A0A813J6X1</accession>
<comment type="caution">
    <text evidence="1">The sequence shown here is derived from an EMBL/GenBank/DDBJ whole genome shotgun (WGS) entry which is preliminary data.</text>
</comment>
<evidence type="ECO:0000313" key="1">
    <source>
        <dbReference type="EMBL" id="CAE8664644.1"/>
    </source>
</evidence>
<feature type="non-terminal residue" evidence="1">
    <location>
        <position position="1"/>
    </location>
</feature>
<sequence>ERPMLPDESELDAPTLLLAAYACTKLGQKQTFLRLLPPLRKAFLASLEAPDDCSSRLTPAEIAKLAWMLSKSTSYDDPLLLQLAELALETPNFG</sequence>
<dbReference type="Proteomes" id="UP000626109">
    <property type="component" value="Unassembled WGS sequence"/>
</dbReference>
<dbReference type="AlphaFoldDB" id="A0A813J6X1"/>
<evidence type="ECO:0008006" key="3">
    <source>
        <dbReference type="Google" id="ProtNLM"/>
    </source>
</evidence>
<gene>
    <name evidence="1" type="ORF">PGLA2088_LOCUS15669</name>
</gene>
<name>A0A813J6X1_POLGL</name>
<organism evidence="1 2">
    <name type="scientific">Polarella glacialis</name>
    <name type="common">Dinoflagellate</name>
    <dbReference type="NCBI Taxonomy" id="89957"/>
    <lineage>
        <taxon>Eukaryota</taxon>
        <taxon>Sar</taxon>
        <taxon>Alveolata</taxon>
        <taxon>Dinophyceae</taxon>
        <taxon>Suessiales</taxon>
        <taxon>Suessiaceae</taxon>
        <taxon>Polarella</taxon>
    </lineage>
</organism>
<feature type="non-terminal residue" evidence="1">
    <location>
        <position position="94"/>
    </location>
</feature>